<keyword evidence="1" id="KW-0472">Membrane</keyword>
<evidence type="ECO:0000313" key="3">
    <source>
        <dbReference type="EMBL" id="QHI38092.1"/>
    </source>
</evidence>
<dbReference type="InterPro" id="IPR025665">
    <property type="entry name" value="Beta-barrel_OMP_2"/>
</dbReference>
<feature type="transmembrane region" description="Helical" evidence="1">
    <location>
        <begin position="32"/>
        <end position="51"/>
    </location>
</feature>
<name>A0A7L4ZN53_9FLAO</name>
<dbReference type="KEGG" id="kan:IMCC3317_34780"/>
<proteinExistence type="predicted"/>
<keyword evidence="1" id="KW-1133">Transmembrane helix</keyword>
<evidence type="ECO:0000259" key="2">
    <source>
        <dbReference type="Pfam" id="PF13568"/>
    </source>
</evidence>
<evidence type="ECO:0000256" key="1">
    <source>
        <dbReference type="SAM" id="Phobius"/>
    </source>
</evidence>
<feature type="domain" description="Outer membrane protein beta-barrel" evidence="2">
    <location>
        <begin position="57"/>
        <end position="237"/>
    </location>
</feature>
<reference evidence="3 4" key="1">
    <citation type="journal article" date="2013" name="Int. J. Syst. Evol. Microbiol.">
        <title>Kordia antarctica sp. nov., isolated from Antarctic seawater.</title>
        <authorList>
            <person name="Baek K."/>
            <person name="Choi A."/>
            <person name="Kang I."/>
            <person name="Lee K."/>
            <person name="Cho J.C."/>
        </authorList>
    </citation>
    <scope>NUCLEOTIDE SEQUENCE [LARGE SCALE GENOMIC DNA]</scope>
    <source>
        <strain evidence="3 4">IMCC3317</strain>
    </source>
</reference>
<keyword evidence="1" id="KW-0812">Transmembrane</keyword>
<gene>
    <name evidence="3" type="ORF">IMCC3317_34780</name>
</gene>
<keyword evidence="4" id="KW-1185">Reference proteome</keyword>
<organism evidence="3 4">
    <name type="scientific">Kordia antarctica</name>
    <dbReference type="NCBI Taxonomy" id="1218801"/>
    <lineage>
        <taxon>Bacteria</taxon>
        <taxon>Pseudomonadati</taxon>
        <taxon>Bacteroidota</taxon>
        <taxon>Flavobacteriia</taxon>
        <taxon>Flavobacteriales</taxon>
        <taxon>Flavobacteriaceae</taxon>
        <taxon>Kordia</taxon>
    </lineage>
</organism>
<sequence length="263" mass="30860">MLFLYYLVDIIVQKTNSESIILKFIWYNTRNSMKHIVIGILVFFFGLNYVIAQEQVRDTIADENYREDQFYIGITYNILQNRPSGISQNNLSNGIHLGVIRDFPINKKRNKAIGIGLGYSYNSYFHNLKATKTDIGITYEAIDNDESFKRNKYRTHVVELPIEYRWRTSTASDYKFWRIYGGFKVGYIFSGISKFVGDTERIRFQNDDLNRLQYGLTLSAGYNTWNFHVYYGLNSMFKNNTMTVSGEQFDMNTIKVGLMFYIL</sequence>
<dbReference type="AlphaFoldDB" id="A0A7L4ZN53"/>
<dbReference type="Proteomes" id="UP000464657">
    <property type="component" value="Chromosome"/>
</dbReference>
<dbReference type="EMBL" id="CP019288">
    <property type="protein sequence ID" value="QHI38092.1"/>
    <property type="molecule type" value="Genomic_DNA"/>
</dbReference>
<accession>A0A7L4ZN53</accession>
<protein>
    <recommendedName>
        <fullName evidence="2">Outer membrane protein beta-barrel domain-containing protein</fullName>
    </recommendedName>
</protein>
<evidence type="ECO:0000313" key="4">
    <source>
        <dbReference type="Proteomes" id="UP000464657"/>
    </source>
</evidence>
<dbReference type="Pfam" id="PF13568">
    <property type="entry name" value="OMP_b-brl_2"/>
    <property type="match status" value="1"/>
</dbReference>